<protein>
    <submittedName>
        <fullName evidence="3">Helix-turn-helix domain-containing protein</fullName>
    </submittedName>
</protein>
<reference evidence="3 4" key="1">
    <citation type="submission" date="2019-04" db="EMBL/GenBank/DDBJ databases">
        <authorList>
            <person name="Hwang J.C."/>
        </authorList>
    </citation>
    <scope>NUCLEOTIDE SEQUENCE [LARGE SCALE GENOMIC DNA]</scope>
    <source>
        <strain evidence="3 4">IMCC35001</strain>
    </source>
</reference>
<dbReference type="OrthoDB" id="5891007at2"/>
<sequence>MKITTPEQLSSFLRDTRSNKNLSQGKVGSKVGIRQTTVSNFEQNPSSSKLDTVFKILSALELELEVRPRGEADSPMGSSSEWKEEW</sequence>
<dbReference type="Proteomes" id="UP000305674">
    <property type="component" value="Unassembled WGS sequence"/>
</dbReference>
<keyword evidence="4" id="KW-1185">Reference proteome</keyword>
<feature type="region of interest" description="Disordered" evidence="1">
    <location>
        <begin position="1"/>
        <end position="28"/>
    </location>
</feature>
<dbReference type="Pfam" id="PF01381">
    <property type="entry name" value="HTH_3"/>
    <property type="match status" value="1"/>
</dbReference>
<evidence type="ECO:0000313" key="3">
    <source>
        <dbReference type="EMBL" id="TKB47984.1"/>
    </source>
</evidence>
<dbReference type="AlphaFoldDB" id="A0A4U1BBK8"/>
<feature type="compositionally biased region" description="Polar residues" evidence="1">
    <location>
        <begin position="1"/>
        <end position="26"/>
    </location>
</feature>
<organism evidence="3 4">
    <name type="scientific">Ferrimonas sediminicola</name>
    <dbReference type="NCBI Taxonomy" id="2569538"/>
    <lineage>
        <taxon>Bacteria</taxon>
        <taxon>Pseudomonadati</taxon>
        <taxon>Pseudomonadota</taxon>
        <taxon>Gammaproteobacteria</taxon>
        <taxon>Alteromonadales</taxon>
        <taxon>Ferrimonadaceae</taxon>
        <taxon>Ferrimonas</taxon>
    </lineage>
</organism>
<proteinExistence type="predicted"/>
<dbReference type="PROSITE" id="PS50943">
    <property type="entry name" value="HTH_CROC1"/>
    <property type="match status" value="1"/>
</dbReference>
<accession>A0A4U1BBK8</accession>
<dbReference type="Gene3D" id="1.10.260.40">
    <property type="entry name" value="lambda repressor-like DNA-binding domains"/>
    <property type="match status" value="1"/>
</dbReference>
<name>A0A4U1BBK8_9GAMM</name>
<evidence type="ECO:0000313" key="4">
    <source>
        <dbReference type="Proteomes" id="UP000305674"/>
    </source>
</evidence>
<dbReference type="SUPFAM" id="SSF47413">
    <property type="entry name" value="lambda repressor-like DNA-binding domains"/>
    <property type="match status" value="1"/>
</dbReference>
<dbReference type="InterPro" id="IPR001387">
    <property type="entry name" value="Cro/C1-type_HTH"/>
</dbReference>
<evidence type="ECO:0000259" key="2">
    <source>
        <dbReference type="PROSITE" id="PS50943"/>
    </source>
</evidence>
<dbReference type="CDD" id="cd00093">
    <property type="entry name" value="HTH_XRE"/>
    <property type="match status" value="1"/>
</dbReference>
<dbReference type="SMART" id="SM00530">
    <property type="entry name" value="HTH_XRE"/>
    <property type="match status" value="1"/>
</dbReference>
<feature type="domain" description="HTH cro/C1-type" evidence="2">
    <location>
        <begin position="13"/>
        <end position="67"/>
    </location>
</feature>
<comment type="caution">
    <text evidence="3">The sequence shown here is derived from an EMBL/GenBank/DDBJ whole genome shotgun (WGS) entry which is preliminary data.</text>
</comment>
<dbReference type="RefSeq" id="WP_136854054.1">
    <property type="nucleotide sequence ID" value="NZ_SWCI01000011.1"/>
</dbReference>
<evidence type="ECO:0000256" key="1">
    <source>
        <dbReference type="SAM" id="MobiDB-lite"/>
    </source>
</evidence>
<dbReference type="GO" id="GO:0003677">
    <property type="term" value="F:DNA binding"/>
    <property type="evidence" value="ECO:0007669"/>
    <property type="project" value="InterPro"/>
</dbReference>
<gene>
    <name evidence="3" type="ORF">FCL40_14695</name>
</gene>
<dbReference type="InterPro" id="IPR010982">
    <property type="entry name" value="Lambda_DNA-bd_dom_sf"/>
</dbReference>
<dbReference type="EMBL" id="SWCI01000011">
    <property type="protein sequence ID" value="TKB47984.1"/>
    <property type="molecule type" value="Genomic_DNA"/>
</dbReference>